<protein>
    <recommendedName>
        <fullName evidence="1">Calmodulin</fullName>
    </recommendedName>
</protein>
<reference evidence="4" key="1">
    <citation type="submission" date="2021-01" db="EMBL/GenBank/DDBJ databases">
        <authorList>
            <person name="Corre E."/>
            <person name="Pelletier E."/>
            <person name="Niang G."/>
            <person name="Scheremetjew M."/>
            <person name="Finn R."/>
            <person name="Kale V."/>
            <person name="Holt S."/>
            <person name="Cochrane G."/>
            <person name="Meng A."/>
            <person name="Brown T."/>
            <person name="Cohen L."/>
        </authorList>
    </citation>
    <scope>NUCLEOTIDE SEQUENCE</scope>
    <source>
        <strain evidence="4">308</strain>
    </source>
</reference>
<feature type="domain" description="EF-hand" evidence="3">
    <location>
        <begin position="133"/>
        <end position="165"/>
    </location>
</feature>
<feature type="domain" description="EF-hand" evidence="3">
    <location>
        <begin position="61"/>
        <end position="96"/>
    </location>
</feature>
<dbReference type="Gene3D" id="1.10.238.10">
    <property type="entry name" value="EF-hand"/>
    <property type="match status" value="2"/>
</dbReference>
<dbReference type="InterPro" id="IPR011992">
    <property type="entry name" value="EF-hand-dom_pair"/>
</dbReference>
<name>A0A7S1C308_9STRA</name>
<dbReference type="SMART" id="SM00054">
    <property type="entry name" value="EFh"/>
    <property type="match status" value="4"/>
</dbReference>
<dbReference type="SUPFAM" id="SSF47473">
    <property type="entry name" value="EF-hand"/>
    <property type="match status" value="1"/>
</dbReference>
<dbReference type="InterPro" id="IPR050230">
    <property type="entry name" value="CALM/Myosin/TropC-like"/>
</dbReference>
<dbReference type="PROSITE" id="PS50222">
    <property type="entry name" value="EF_HAND_2"/>
    <property type="match status" value="4"/>
</dbReference>
<proteinExistence type="predicted"/>
<dbReference type="AlphaFoldDB" id="A0A7S1C308"/>
<feature type="domain" description="EF-hand" evidence="3">
    <location>
        <begin position="25"/>
        <end position="60"/>
    </location>
</feature>
<dbReference type="Pfam" id="PF13499">
    <property type="entry name" value="EF-hand_7"/>
    <property type="match status" value="2"/>
</dbReference>
<dbReference type="GO" id="GO:0005509">
    <property type="term" value="F:calcium ion binding"/>
    <property type="evidence" value="ECO:0007669"/>
    <property type="project" value="InterPro"/>
</dbReference>
<dbReference type="FunFam" id="1.10.238.10:FF:000003">
    <property type="entry name" value="Calmodulin A"/>
    <property type="match status" value="1"/>
</dbReference>
<gene>
    <name evidence="4" type="ORF">CHYS00102_LOCUS31523</name>
</gene>
<evidence type="ECO:0000313" key="4">
    <source>
        <dbReference type="EMBL" id="CAD8904303.1"/>
    </source>
</evidence>
<feature type="domain" description="EF-hand" evidence="3">
    <location>
        <begin position="97"/>
        <end position="132"/>
    </location>
</feature>
<evidence type="ECO:0000259" key="3">
    <source>
        <dbReference type="PROSITE" id="PS50222"/>
    </source>
</evidence>
<dbReference type="GO" id="GO:0016460">
    <property type="term" value="C:myosin II complex"/>
    <property type="evidence" value="ECO:0007669"/>
    <property type="project" value="TreeGrafter"/>
</dbReference>
<dbReference type="CDD" id="cd00051">
    <property type="entry name" value="EFh"/>
    <property type="match status" value="2"/>
</dbReference>
<dbReference type="InterPro" id="IPR002048">
    <property type="entry name" value="EF_hand_dom"/>
</dbReference>
<evidence type="ECO:0000256" key="2">
    <source>
        <dbReference type="ARBA" id="ARBA00022737"/>
    </source>
</evidence>
<dbReference type="PANTHER" id="PTHR23048">
    <property type="entry name" value="MYOSIN LIGHT CHAIN 1, 3"/>
    <property type="match status" value="1"/>
</dbReference>
<evidence type="ECO:0000256" key="1">
    <source>
        <dbReference type="ARBA" id="ARBA00020786"/>
    </source>
</evidence>
<dbReference type="PANTHER" id="PTHR23048:SF0">
    <property type="entry name" value="CALMODULIN LIKE 3"/>
    <property type="match status" value="1"/>
</dbReference>
<dbReference type="EMBL" id="HBFR01043073">
    <property type="protein sequence ID" value="CAD8904303.1"/>
    <property type="molecule type" value="Transcribed_RNA"/>
</dbReference>
<sequence>MQRYSTYSNFKKMSLMLIAHSSTTSEICELRKVFDQYDTANNGFISHAEFKHALSRFDNKYSEEEIDKLFNAVNFDEGGLINYTEFLAATLETVGHIEEERLAGAFDRFDDDDSGFISKKNLRRILGKTYTEAKVEQLIAEGDYENDGKISYEEFLMLFRDDCEKEKMVFRKSIRETHPEVFINFNSEETQVTQTSEYSDTSSNVSARKNSILLS</sequence>
<organism evidence="4">
    <name type="scientific">Corethron hystrix</name>
    <dbReference type="NCBI Taxonomy" id="216773"/>
    <lineage>
        <taxon>Eukaryota</taxon>
        <taxon>Sar</taxon>
        <taxon>Stramenopiles</taxon>
        <taxon>Ochrophyta</taxon>
        <taxon>Bacillariophyta</taxon>
        <taxon>Coscinodiscophyceae</taxon>
        <taxon>Corethrophycidae</taxon>
        <taxon>Corethrales</taxon>
        <taxon>Corethraceae</taxon>
        <taxon>Corethron</taxon>
    </lineage>
</organism>
<accession>A0A7S1C308</accession>
<keyword evidence="2" id="KW-0677">Repeat</keyword>